<dbReference type="Gene3D" id="3.30.70.120">
    <property type="match status" value="1"/>
</dbReference>
<sequence length="279" mass="30885">MKKYIIQYAMIVIGALISAISCNLFLIPNHFLSGGLTGIAIILHYLFDLPIGIQNIIFNIPILYIAYHFFGRLYFFNTILGTGLYSFFIDLTSFLTPYTPLHNNPMLSAIVAGVISGIGFGLILRANANTGGADVIAALIKKLYSYNIGTMIFALNCIIVLCGLCLFNFEVAIYTLIYMYIMGEVDNRIVTGFNKRKSIMIISDKSEQIAGLIMLELGRGVTLINGEGGYTHTKKKILYIVVNLTQLSKIKEIALNIDKKAFFIISNASEVNGKGFSYH</sequence>
<dbReference type="STRING" id="1122216.GCA_000423385_01324"/>
<evidence type="ECO:0000256" key="4">
    <source>
        <dbReference type="ARBA" id="ARBA00022989"/>
    </source>
</evidence>
<evidence type="ECO:0000256" key="3">
    <source>
        <dbReference type="ARBA" id="ARBA00022692"/>
    </source>
</evidence>
<evidence type="ECO:0000259" key="7">
    <source>
        <dbReference type="Pfam" id="PF10035"/>
    </source>
</evidence>
<evidence type="ECO:0000256" key="5">
    <source>
        <dbReference type="ARBA" id="ARBA00023136"/>
    </source>
</evidence>
<keyword evidence="4 6" id="KW-1133">Transmembrane helix</keyword>
<dbReference type="GO" id="GO:0005886">
    <property type="term" value="C:plasma membrane"/>
    <property type="evidence" value="ECO:0007669"/>
    <property type="project" value="UniProtKB-SubCell"/>
</dbReference>
<dbReference type="Pfam" id="PF02588">
    <property type="entry name" value="YitT_membrane"/>
    <property type="match status" value="1"/>
</dbReference>
<evidence type="ECO:0000256" key="2">
    <source>
        <dbReference type="ARBA" id="ARBA00022475"/>
    </source>
</evidence>
<gene>
    <name evidence="8" type="ORF">NCTC10571_02461</name>
</gene>
<reference evidence="8 9" key="1">
    <citation type="submission" date="2018-06" db="EMBL/GenBank/DDBJ databases">
        <authorList>
            <consortium name="Pathogen Informatics"/>
            <person name="Doyle S."/>
        </authorList>
    </citation>
    <scope>NUCLEOTIDE SEQUENCE [LARGE SCALE GENOMIC DNA]</scope>
    <source>
        <strain evidence="8 9">NCTC10571</strain>
    </source>
</reference>
<dbReference type="InterPro" id="IPR003740">
    <property type="entry name" value="YitT"/>
</dbReference>
<feature type="transmembrane region" description="Helical" evidence="6">
    <location>
        <begin position="107"/>
        <end position="128"/>
    </location>
</feature>
<feature type="transmembrane region" description="Helical" evidence="6">
    <location>
        <begin position="39"/>
        <end position="67"/>
    </location>
</feature>
<evidence type="ECO:0000313" key="8">
    <source>
        <dbReference type="EMBL" id="STY72269.1"/>
    </source>
</evidence>
<keyword evidence="3 6" id="KW-0812">Transmembrane</keyword>
<name>A0A378NX76_9FIRM</name>
<keyword evidence="2" id="KW-1003">Cell membrane</keyword>
<accession>A0A378NX76</accession>
<organism evidence="8 9">
    <name type="scientific">Megamonas hypermegale</name>
    <dbReference type="NCBI Taxonomy" id="158847"/>
    <lineage>
        <taxon>Bacteria</taxon>
        <taxon>Bacillati</taxon>
        <taxon>Bacillota</taxon>
        <taxon>Negativicutes</taxon>
        <taxon>Selenomonadales</taxon>
        <taxon>Selenomonadaceae</taxon>
        <taxon>Megamonas</taxon>
    </lineage>
</organism>
<dbReference type="InterPro" id="IPR051461">
    <property type="entry name" value="UPF0750_membrane"/>
</dbReference>
<dbReference type="Pfam" id="PF10035">
    <property type="entry name" value="DUF2179"/>
    <property type="match status" value="1"/>
</dbReference>
<feature type="domain" description="DUF2179" evidence="7">
    <location>
        <begin position="219"/>
        <end position="273"/>
    </location>
</feature>
<dbReference type="PANTHER" id="PTHR33545">
    <property type="entry name" value="UPF0750 MEMBRANE PROTEIN YITT-RELATED"/>
    <property type="match status" value="1"/>
</dbReference>
<evidence type="ECO:0000256" key="6">
    <source>
        <dbReference type="SAM" id="Phobius"/>
    </source>
</evidence>
<dbReference type="InterPro" id="IPR019264">
    <property type="entry name" value="DUF2179"/>
</dbReference>
<keyword evidence="5 6" id="KW-0472">Membrane</keyword>
<dbReference type="CDD" id="cd16380">
    <property type="entry name" value="YitT_C"/>
    <property type="match status" value="1"/>
</dbReference>
<dbReference type="AlphaFoldDB" id="A0A378NX76"/>
<comment type="subcellular location">
    <subcellularLocation>
        <location evidence="1">Cell membrane</location>
        <topology evidence="1">Multi-pass membrane protein</topology>
    </subcellularLocation>
</comment>
<dbReference type="PIRSF" id="PIRSF006483">
    <property type="entry name" value="Membrane_protein_YitT"/>
    <property type="match status" value="1"/>
</dbReference>
<dbReference type="EMBL" id="UGPP01000001">
    <property type="protein sequence ID" value="STY72269.1"/>
    <property type="molecule type" value="Genomic_DNA"/>
</dbReference>
<dbReference type="PANTHER" id="PTHR33545:SF5">
    <property type="entry name" value="UPF0750 MEMBRANE PROTEIN YITT"/>
    <property type="match status" value="1"/>
</dbReference>
<evidence type="ECO:0000256" key="1">
    <source>
        <dbReference type="ARBA" id="ARBA00004651"/>
    </source>
</evidence>
<proteinExistence type="predicted"/>
<feature type="transmembrane region" description="Helical" evidence="6">
    <location>
        <begin position="148"/>
        <end position="181"/>
    </location>
</feature>
<dbReference type="RefSeq" id="WP_115152296.1">
    <property type="nucleotide sequence ID" value="NZ_UGPP01000001.1"/>
</dbReference>
<dbReference type="PROSITE" id="PS51257">
    <property type="entry name" value="PROKAR_LIPOPROTEIN"/>
    <property type="match status" value="1"/>
</dbReference>
<feature type="transmembrane region" description="Helical" evidence="6">
    <location>
        <begin position="73"/>
        <end position="95"/>
    </location>
</feature>
<dbReference type="Proteomes" id="UP000255234">
    <property type="component" value="Unassembled WGS sequence"/>
</dbReference>
<feature type="transmembrane region" description="Helical" evidence="6">
    <location>
        <begin position="6"/>
        <end position="27"/>
    </location>
</feature>
<evidence type="ECO:0000313" key="9">
    <source>
        <dbReference type="Proteomes" id="UP000255234"/>
    </source>
</evidence>
<protein>
    <submittedName>
        <fullName evidence="8">Uncharacterized BCR, YitT family COG1284</fullName>
    </submittedName>
</protein>
<dbReference type="InterPro" id="IPR015867">
    <property type="entry name" value="N-reg_PII/ATP_PRibTrfase_C"/>
</dbReference>